<evidence type="ECO:0000313" key="5">
    <source>
        <dbReference type="Proteomes" id="UP001145742"/>
    </source>
</evidence>
<organism evidence="4 5">
    <name type="scientific">Willisornis vidua</name>
    <name type="common">Xingu scale-backed antbird</name>
    <dbReference type="NCBI Taxonomy" id="1566151"/>
    <lineage>
        <taxon>Eukaryota</taxon>
        <taxon>Metazoa</taxon>
        <taxon>Chordata</taxon>
        <taxon>Craniata</taxon>
        <taxon>Vertebrata</taxon>
        <taxon>Euteleostomi</taxon>
        <taxon>Archelosauria</taxon>
        <taxon>Archosauria</taxon>
        <taxon>Dinosauria</taxon>
        <taxon>Saurischia</taxon>
        <taxon>Theropoda</taxon>
        <taxon>Coelurosauria</taxon>
        <taxon>Aves</taxon>
        <taxon>Neognathae</taxon>
        <taxon>Neoaves</taxon>
        <taxon>Telluraves</taxon>
        <taxon>Australaves</taxon>
        <taxon>Passeriformes</taxon>
        <taxon>Thamnophilidae</taxon>
        <taxon>Willisornis</taxon>
    </lineage>
</organism>
<feature type="region of interest" description="Disordered" evidence="2">
    <location>
        <begin position="125"/>
        <end position="149"/>
    </location>
</feature>
<dbReference type="InterPro" id="IPR037055">
    <property type="entry name" value="MHC_I-like_Ag-recog_sf"/>
</dbReference>
<evidence type="ECO:0000313" key="4">
    <source>
        <dbReference type="EMBL" id="KAJ7428696.1"/>
    </source>
</evidence>
<evidence type="ECO:0000259" key="3">
    <source>
        <dbReference type="Pfam" id="PF16497"/>
    </source>
</evidence>
<evidence type="ECO:0000256" key="1">
    <source>
        <dbReference type="ARBA" id="ARBA00023180"/>
    </source>
</evidence>
<feature type="domain" description="MHC class I-like antigen recognition-like" evidence="3">
    <location>
        <begin position="38"/>
        <end position="121"/>
    </location>
</feature>
<protein>
    <recommendedName>
        <fullName evidence="3">MHC class I-like antigen recognition-like domain-containing protein</fullName>
    </recommendedName>
</protein>
<reference evidence="4" key="1">
    <citation type="submission" date="2019-10" db="EMBL/GenBank/DDBJ databases">
        <authorList>
            <person name="Soares A.E.R."/>
            <person name="Aleixo A."/>
            <person name="Schneider P."/>
            <person name="Miyaki C.Y."/>
            <person name="Schneider M.P."/>
            <person name="Mello C."/>
            <person name="Vasconcelos A.T.R."/>
        </authorList>
    </citation>
    <scope>NUCLEOTIDE SEQUENCE</scope>
    <source>
        <tissue evidence="4">Muscle</tissue>
    </source>
</reference>
<dbReference type="Gene3D" id="3.30.500.10">
    <property type="entry name" value="MHC class I-like antigen recognition-like"/>
    <property type="match status" value="1"/>
</dbReference>
<dbReference type="SUPFAM" id="SSF54452">
    <property type="entry name" value="MHC antigen-recognition domain"/>
    <property type="match status" value="1"/>
</dbReference>
<proteinExistence type="predicted"/>
<evidence type="ECO:0000256" key="2">
    <source>
        <dbReference type="SAM" id="MobiDB-lite"/>
    </source>
</evidence>
<comment type="caution">
    <text evidence="4">The sequence shown here is derived from an EMBL/GenBank/DDBJ whole genome shotgun (WGS) entry which is preliminary data.</text>
</comment>
<dbReference type="InterPro" id="IPR011162">
    <property type="entry name" value="MHC_I/II-like_Ag-recog"/>
</dbReference>
<sequence length="149" mass="16576">MEKDLELLVLQRRQCPCLQEGNRSPSGSLSLLSAPPDPFVAQCVAGCKLYPNRTSLSFVSVCYNGQDFLRFDTENATWTLSQNTNLAWYVQAVLQNYTAFSELVEIIFNETCVDDMEELLHSAGRTSVERQGETSPTLQQPPQSPGAKP</sequence>
<name>A0ABQ9DW18_9PASS</name>
<dbReference type="Pfam" id="PF16497">
    <property type="entry name" value="MHC_I_3"/>
    <property type="match status" value="1"/>
</dbReference>
<dbReference type="EMBL" id="WHWB01020208">
    <property type="protein sequence ID" value="KAJ7428696.1"/>
    <property type="molecule type" value="Genomic_DNA"/>
</dbReference>
<gene>
    <name evidence="4" type="ORF">WISP_00967</name>
</gene>
<accession>A0ABQ9DW18</accession>
<keyword evidence="5" id="KW-1185">Reference proteome</keyword>
<dbReference type="InterPro" id="IPR011161">
    <property type="entry name" value="MHC_I-like_Ag-recog"/>
</dbReference>
<keyword evidence="1" id="KW-0325">Glycoprotein</keyword>
<dbReference type="Proteomes" id="UP001145742">
    <property type="component" value="Unassembled WGS sequence"/>
</dbReference>